<dbReference type="GO" id="GO:0005524">
    <property type="term" value="F:ATP binding"/>
    <property type="evidence" value="ECO:0007669"/>
    <property type="project" value="UniProtKB-UniRule"/>
</dbReference>
<evidence type="ECO:0000256" key="18">
    <source>
        <dbReference type="HAMAP-Rule" id="MF_01966"/>
    </source>
</evidence>
<dbReference type="PIRSF" id="PIRSF017184">
    <property type="entry name" value="Nnr"/>
    <property type="match status" value="1"/>
</dbReference>
<evidence type="ECO:0000256" key="9">
    <source>
        <dbReference type="ARBA" id="ARBA00022958"/>
    </source>
</evidence>
<dbReference type="SUPFAM" id="SSF64153">
    <property type="entry name" value="YjeF N-terminal domain-like"/>
    <property type="match status" value="1"/>
</dbReference>
<comment type="function">
    <text evidence="18">Catalyzes the epimerization of the S- and R-forms of NAD(P)HX, a damaged form of NAD(P)H that is a result of enzymatic or heat-dependent hydration. This is a prerequisite for the S-specific NAD(P)H-hydrate dehydratase to allow the repair of both epimers of NAD(P)HX.</text>
</comment>
<dbReference type="Pfam" id="PF03853">
    <property type="entry name" value="YjeF_N"/>
    <property type="match status" value="1"/>
</dbReference>
<dbReference type="PROSITE" id="PS51385">
    <property type="entry name" value="YJEF_N"/>
    <property type="match status" value="1"/>
</dbReference>
<feature type="binding site" evidence="18">
    <location>
        <position position="105"/>
    </location>
    <ligand>
        <name>K(+)</name>
        <dbReference type="ChEBI" id="CHEBI:29103"/>
    </ligand>
</feature>
<dbReference type="InterPro" id="IPR000631">
    <property type="entry name" value="CARKD"/>
</dbReference>
<proteinExistence type="inferred from homology"/>
<dbReference type="NCBIfam" id="TIGR00196">
    <property type="entry name" value="yjeF_cterm"/>
    <property type="match status" value="1"/>
</dbReference>
<feature type="compositionally biased region" description="Basic and acidic residues" evidence="20">
    <location>
        <begin position="1"/>
        <end position="13"/>
    </location>
</feature>
<feature type="region of interest" description="Disordered" evidence="20">
    <location>
        <begin position="1"/>
        <end position="21"/>
    </location>
</feature>
<evidence type="ECO:0000259" key="22">
    <source>
        <dbReference type="PROSITE" id="PS51385"/>
    </source>
</evidence>
<dbReference type="Pfam" id="PF01256">
    <property type="entry name" value="Carb_kinase"/>
    <property type="match status" value="1"/>
</dbReference>
<feature type="binding site" evidence="17">
    <location>
        <position position="416"/>
    </location>
    <ligand>
        <name>(6S)-NADPHX</name>
        <dbReference type="ChEBI" id="CHEBI:64076"/>
    </ligand>
</feature>
<comment type="caution">
    <text evidence="18">Lacks conserved residue(s) required for the propagation of feature annotation.</text>
</comment>
<dbReference type="InterPro" id="IPR030677">
    <property type="entry name" value="Nnr"/>
</dbReference>
<evidence type="ECO:0000256" key="10">
    <source>
        <dbReference type="ARBA" id="ARBA00023027"/>
    </source>
</evidence>
<feature type="binding site" evidence="18">
    <location>
        <position position="170"/>
    </location>
    <ligand>
        <name>K(+)</name>
        <dbReference type="ChEBI" id="CHEBI:29103"/>
    </ligand>
</feature>
<keyword evidence="6 17" id="KW-0547">Nucleotide-binding</keyword>
<keyword evidence="12 17" id="KW-0456">Lyase</keyword>
<comment type="caution">
    <text evidence="23">The sequence shown here is derived from an EMBL/GenBank/DDBJ whole genome shotgun (WGS) entry which is preliminary data.</text>
</comment>
<dbReference type="InterPro" id="IPR036652">
    <property type="entry name" value="YjeF_N_dom_sf"/>
</dbReference>
<feature type="binding site" evidence="18">
    <location>
        <begin position="104"/>
        <end position="108"/>
    </location>
    <ligand>
        <name>(6S)-NADPHX</name>
        <dbReference type="ChEBI" id="CHEBI:64076"/>
    </ligand>
</feature>
<feature type="binding site" evidence="17">
    <location>
        <position position="363"/>
    </location>
    <ligand>
        <name>(6S)-NADPHX</name>
        <dbReference type="ChEBI" id="CHEBI:64076"/>
    </ligand>
</feature>
<dbReference type="AlphaFoldDB" id="A0A7K2IUD5"/>
<keyword evidence="7 17" id="KW-0067">ATP-binding</keyword>
<comment type="function">
    <text evidence="14 19">Bifunctional enzyme that catalyzes the epimerization of the S- and R-forms of NAD(P)HX and the dehydration of the S-form of NAD(P)HX at the expense of ADP, which is converted to AMP. This allows the repair of both epimers of NAD(P)HX, a damaged form of NAD(P)H that is a result of enzymatic or heat-dependent hydration.</text>
</comment>
<dbReference type="NCBIfam" id="TIGR00197">
    <property type="entry name" value="yjeF_nterm"/>
    <property type="match status" value="1"/>
</dbReference>
<dbReference type="CDD" id="cd01171">
    <property type="entry name" value="YXKO-related"/>
    <property type="match status" value="1"/>
</dbReference>
<dbReference type="PROSITE" id="PS51383">
    <property type="entry name" value="YJEF_C_3"/>
    <property type="match status" value="1"/>
</dbReference>
<feature type="binding site" evidence="18">
    <location>
        <begin position="174"/>
        <end position="180"/>
    </location>
    <ligand>
        <name>(6S)-NADPHX</name>
        <dbReference type="ChEBI" id="CHEBI:64076"/>
    </ligand>
</feature>
<gene>
    <name evidence="17" type="primary">nnrD</name>
    <name evidence="18" type="synonym">nnrE</name>
    <name evidence="23" type="ORF">GTW20_15285</name>
</gene>
<dbReference type="InterPro" id="IPR029056">
    <property type="entry name" value="Ribokinase-like"/>
</dbReference>
<accession>A0A7K2IUD5</accession>
<keyword evidence="8 17" id="KW-0521">NADP</keyword>
<dbReference type="InterPro" id="IPR004443">
    <property type="entry name" value="YjeF_N_dom"/>
</dbReference>
<dbReference type="EMBL" id="WWHY01000001">
    <property type="protein sequence ID" value="MYR33588.1"/>
    <property type="molecule type" value="Genomic_DNA"/>
</dbReference>
<evidence type="ECO:0000256" key="16">
    <source>
        <dbReference type="ARBA" id="ARBA00049209"/>
    </source>
</evidence>
<protein>
    <recommendedName>
        <fullName evidence="19">Bifunctional NAD(P)H-hydrate repair enzyme</fullName>
    </recommendedName>
    <alternativeName>
        <fullName evidence="19">Nicotinamide nucleotide repair protein</fullName>
    </alternativeName>
    <domain>
        <recommendedName>
            <fullName evidence="19">ADP-dependent (S)-NAD(P)H-hydrate dehydratase</fullName>
            <ecNumber evidence="19">4.2.1.136</ecNumber>
        </recommendedName>
        <alternativeName>
            <fullName evidence="19">ADP-dependent NAD(P)HX dehydratase</fullName>
        </alternativeName>
    </domain>
    <domain>
        <recommendedName>
            <fullName evidence="19">NAD(P)H-hydrate epimerase</fullName>
            <ecNumber evidence="19">5.1.99.6</ecNumber>
        </recommendedName>
    </domain>
</protein>
<name>A0A7K2IUD5_9ACTN</name>
<sequence>MGRRSYSDERCDRTPGSGGTIGVAMRARRESDGRRWNVRPRPSEETVLSAHHVDVVREAERTLMARLPEGALMRRAATGLALHCSRALPRVYGSRITLLVGSGDNGGDALYAGADLAARGACVRVVSAGSRIHGGGRDALLSAGGRILKENAASSEEVRSALSGADLIVDGLVGIGGHGGLREPHASLAALAEASPAFVIAVDLPSGVDADTGEVEGAAVRADATVTFGTYKPGLFVDPGAERAGRVHFVDIGLAPELPEAALLRPQAVDIARMLPSPSVEDDKYRRGVLAVRAGSDRYPGAAVLCVGGALRTGVGMVRFGAGENALARVIARWPETVGLPLDPLDHTDLGPGRVAAVVVGPGRGTRPSDADELRALLESDRPVLLDADALNLLANDGRLTALVREREADTLLTPHAGELSRLLSDVDRSAIEARRLEHAVEAASLYRATVLLKGSTTVIAHPGAPSFVSPTGTPLLATAGSGDVLSGAAGALLASGLSAREAALCAAYVHGRAATLAHDGGPISASDLLEGIPLALREVRAAGRRSRRG</sequence>
<organism evidence="23 24">
    <name type="scientific">Nocardiopsis alba</name>
    <dbReference type="NCBI Taxonomy" id="53437"/>
    <lineage>
        <taxon>Bacteria</taxon>
        <taxon>Bacillati</taxon>
        <taxon>Actinomycetota</taxon>
        <taxon>Actinomycetes</taxon>
        <taxon>Streptosporangiales</taxon>
        <taxon>Nocardiopsidaceae</taxon>
        <taxon>Nocardiopsis</taxon>
    </lineage>
</organism>
<dbReference type="Gene3D" id="3.40.50.10260">
    <property type="entry name" value="YjeF N-terminal domain"/>
    <property type="match status" value="1"/>
</dbReference>
<dbReference type="HAMAP" id="MF_01965">
    <property type="entry name" value="NADHX_dehydratase"/>
    <property type="match status" value="1"/>
</dbReference>
<feature type="binding site" evidence="18">
    <location>
        <position position="203"/>
    </location>
    <ligand>
        <name>(6S)-NADPHX</name>
        <dbReference type="ChEBI" id="CHEBI:64076"/>
    </ligand>
</feature>
<comment type="similarity">
    <text evidence="4 19">In the C-terminal section; belongs to the NnrD/CARKD family.</text>
</comment>
<dbReference type="GO" id="GO:0052855">
    <property type="term" value="F:ADP-dependent NAD(P)H-hydrate dehydratase activity"/>
    <property type="evidence" value="ECO:0007669"/>
    <property type="project" value="UniProtKB-UniRule"/>
</dbReference>
<comment type="similarity">
    <text evidence="18">Belongs to the NnrE/AIBP family.</text>
</comment>
<evidence type="ECO:0000256" key="14">
    <source>
        <dbReference type="ARBA" id="ARBA00025153"/>
    </source>
</evidence>
<feature type="binding site" evidence="17">
    <location>
        <begin position="454"/>
        <end position="458"/>
    </location>
    <ligand>
        <name>AMP</name>
        <dbReference type="ChEBI" id="CHEBI:456215"/>
    </ligand>
</feature>
<evidence type="ECO:0000256" key="6">
    <source>
        <dbReference type="ARBA" id="ARBA00022741"/>
    </source>
</evidence>
<comment type="catalytic activity">
    <reaction evidence="1 18 19">
        <text>(6R)-NADHX = (6S)-NADHX</text>
        <dbReference type="Rhea" id="RHEA:32215"/>
        <dbReference type="ChEBI" id="CHEBI:64074"/>
        <dbReference type="ChEBI" id="CHEBI:64075"/>
        <dbReference type="EC" id="5.1.99.6"/>
    </reaction>
</comment>
<comment type="catalytic activity">
    <reaction evidence="2 18 19">
        <text>(6R)-NADPHX = (6S)-NADPHX</text>
        <dbReference type="Rhea" id="RHEA:32227"/>
        <dbReference type="ChEBI" id="CHEBI:64076"/>
        <dbReference type="ChEBI" id="CHEBI:64077"/>
        <dbReference type="EC" id="5.1.99.6"/>
    </reaction>
</comment>
<comment type="cofactor">
    <cofactor evidence="18 19">
        <name>K(+)</name>
        <dbReference type="ChEBI" id="CHEBI:29103"/>
    </cofactor>
    <text evidence="18 19">Binds 1 potassium ion per subunit.</text>
</comment>
<evidence type="ECO:0000256" key="20">
    <source>
        <dbReference type="SAM" id="MobiDB-lite"/>
    </source>
</evidence>
<dbReference type="Proteomes" id="UP000467124">
    <property type="component" value="Unassembled WGS sequence"/>
</dbReference>
<dbReference type="EC" id="4.2.1.136" evidence="19"/>
<dbReference type="GO" id="GO:0046872">
    <property type="term" value="F:metal ion binding"/>
    <property type="evidence" value="ECO:0007669"/>
    <property type="project" value="UniProtKB-UniRule"/>
</dbReference>
<evidence type="ECO:0000256" key="7">
    <source>
        <dbReference type="ARBA" id="ARBA00022840"/>
    </source>
</evidence>
<evidence type="ECO:0000256" key="5">
    <source>
        <dbReference type="ARBA" id="ARBA00022723"/>
    </source>
</evidence>
<keyword evidence="13" id="KW-0511">Multifunctional enzyme</keyword>
<feature type="domain" description="YjeF N-terminal" evidence="22">
    <location>
        <begin position="56"/>
        <end position="260"/>
    </location>
</feature>
<dbReference type="GO" id="GO:0110051">
    <property type="term" value="P:metabolite repair"/>
    <property type="evidence" value="ECO:0007669"/>
    <property type="project" value="TreeGrafter"/>
</dbReference>
<keyword evidence="10 17" id="KW-0520">NAD</keyword>
<evidence type="ECO:0000313" key="24">
    <source>
        <dbReference type="Proteomes" id="UP000467124"/>
    </source>
</evidence>
<comment type="catalytic activity">
    <reaction evidence="16 17 19">
        <text>(6S)-NADPHX + ADP = AMP + phosphate + NADPH + H(+)</text>
        <dbReference type="Rhea" id="RHEA:32235"/>
        <dbReference type="ChEBI" id="CHEBI:15378"/>
        <dbReference type="ChEBI" id="CHEBI:43474"/>
        <dbReference type="ChEBI" id="CHEBI:57783"/>
        <dbReference type="ChEBI" id="CHEBI:64076"/>
        <dbReference type="ChEBI" id="CHEBI:456215"/>
        <dbReference type="ChEBI" id="CHEBI:456216"/>
        <dbReference type="EC" id="4.2.1.136"/>
    </reaction>
</comment>
<keyword evidence="11 18" id="KW-0413">Isomerase</keyword>
<dbReference type="GO" id="GO:0052856">
    <property type="term" value="F:NAD(P)HX epimerase activity"/>
    <property type="evidence" value="ECO:0007669"/>
    <property type="project" value="UniProtKB-UniRule"/>
</dbReference>
<evidence type="ECO:0000313" key="23">
    <source>
        <dbReference type="EMBL" id="MYR33588.1"/>
    </source>
</evidence>
<dbReference type="PANTHER" id="PTHR12592:SF0">
    <property type="entry name" value="ATP-DEPENDENT (S)-NAD(P)H-HYDRATE DEHYDRATASE"/>
    <property type="match status" value="1"/>
</dbReference>
<comment type="catalytic activity">
    <reaction evidence="15 17 19">
        <text>(6S)-NADHX + ADP = AMP + phosphate + NADH + H(+)</text>
        <dbReference type="Rhea" id="RHEA:32223"/>
        <dbReference type="ChEBI" id="CHEBI:15378"/>
        <dbReference type="ChEBI" id="CHEBI:43474"/>
        <dbReference type="ChEBI" id="CHEBI:57945"/>
        <dbReference type="ChEBI" id="CHEBI:64074"/>
        <dbReference type="ChEBI" id="CHEBI:456215"/>
        <dbReference type="ChEBI" id="CHEBI:456216"/>
        <dbReference type="EC" id="4.2.1.136"/>
    </reaction>
</comment>
<evidence type="ECO:0000256" key="15">
    <source>
        <dbReference type="ARBA" id="ARBA00048238"/>
    </source>
</evidence>
<reference evidence="23 24" key="1">
    <citation type="journal article" date="2019" name="Nat. Commun.">
        <title>The antimicrobial potential of Streptomyces from insect microbiomes.</title>
        <authorList>
            <person name="Chevrette M.G."/>
            <person name="Carlson C.M."/>
            <person name="Ortega H.E."/>
            <person name="Thomas C."/>
            <person name="Ananiev G.E."/>
            <person name="Barns K.J."/>
            <person name="Book A.J."/>
            <person name="Cagnazzo J."/>
            <person name="Carlos C."/>
            <person name="Flanigan W."/>
            <person name="Grubbs K.J."/>
            <person name="Horn H.A."/>
            <person name="Hoffmann F.M."/>
            <person name="Klassen J.L."/>
            <person name="Knack J.J."/>
            <person name="Lewin G.R."/>
            <person name="McDonald B.R."/>
            <person name="Muller L."/>
            <person name="Melo W.G.P."/>
            <person name="Pinto-Tomas A.A."/>
            <person name="Schmitz A."/>
            <person name="Wendt-Pienkowski E."/>
            <person name="Wildman S."/>
            <person name="Zhao M."/>
            <person name="Zhang F."/>
            <person name="Bugni T.S."/>
            <person name="Andes D.R."/>
            <person name="Pupo M.T."/>
            <person name="Currie C.R."/>
        </authorList>
    </citation>
    <scope>NUCLEOTIDE SEQUENCE [LARGE SCALE GENOMIC DNA]</scope>
    <source>
        <strain evidence="23 24">SID5840</strain>
    </source>
</reference>
<evidence type="ECO:0000256" key="17">
    <source>
        <dbReference type="HAMAP-Rule" id="MF_01965"/>
    </source>
</evidence>
<evidence type="ECO:0000256" key="2">
    <source>
        <dbReference type="ARBA" id="ARBA00000909"/>
    </source>
</evidence>
<feature type="binding site" evidence="18">
    <location>
        <position position="206"/>
    </location>
    <ligand>
        <name>K(+)</name>
        <dbReference type="ChEBI" id="CHEBI:29103"/>
    </ligand>
</feature>
<comment type="subunit">
    <text evidence="17">Homotetramer.</text>
</comment>
<feature type="domain" description="YjeF C-terminal" evidence="21">
    <location>
        <begin position="267"/>
        <end position="540"/>
    </location>
</feature>
<evidence type="ECO:0000256" key="19">
    <source>
        <dbReference type="PIRNR" id="PIRNR017184"/>
    </source>
</evidence>
<evidence type="ECO:0000259" key="21">
    <source>
        <dbReference type="PROSITE" id="PS51383"/>
    </source>
</evidence>
<dbReference type="HAMAP" id="MF_01966">
    <property type="entry name" value="NADHX_epimerase"/>
    <property type="match status" value="1"/>
</dbReference>
<evidence type="ECO:0000256" key="4">
    <source>
        <dbReference type="ARBA" id="ARBA00009524"/>
    </source>
</evidence>
<dbReference type="SUPFAM" id="SSF53613">
    <property type="entry name" value="Ribokinase-like"/>
    <property type="match status" value="1"/>
</dbReference>
<dbReference type="PANTHER" id="PTHR12592">
    <property type="entry name" value="ATP-DEPENDENT (S)-NAD(P)H-HYDRATE DEHYDRATASE FAMILY MEMBER"/>
    <property type="match status" value="1"/>
</dbReference>
<comment type="function">
    <text evidence="17">Catalyzes the dehydration of the S-form of NAD(P)HX at the expense of ADP, which is converted to AMP. Together with NAD(P)HX epimerase, which catalyzes the epimerization of the S- and R-forms, the enzyme allows the repair of both epimers of NAD(P)HX, a damaged form of NAD(P)H that is a result of enzymatic or heat-dependent hydration.</text>
</comment>
<keyword evidence="9 18" id="KW-0630">Potassium</keyword>
<dbReference type="Gene3D" id="3.40.1190.20">
    <property type="match status" value="1"/>
</dbReference>
<comment type="similarity">
    <text evidence="17">Belongs to the NnrD/CARKD family.</text>
</comment>
<feature type="binding site" evidence="17">
    <location>
        <position position="484"/>
    </location>
    <ligand>
        <name>(6S)-NADPHX</name>
        <dbReference type="ChEBI" id="CHEBI:64076"/>
    </ligand>
</feature>
<comment type="cofactor">
    <cofactor evidence="17">
        <name>Mg(2+)</name>
        <dbReference type="ChEBI" id="CHEBI:18420"/>
    </cofactor>
</comment>
<evidence type="ECO:0000256" key="1">
    <source>
        <dbReference type="ARBA" id="ARBA00000013"/>
    </source>
</evidence>
<keyword evidence="5 18" id="KW-0479">Metal-binding</keyword>
<evidence type="ECO:0000256" key="3">
    <source>
        <dbReference type="ARBA" id="ARBA00006001"/>
    </source>
</evidence>
<comment type="similarity">
    <text evidence="3 19">In the N-terminal section; belongs to the NnrE/AIBP family.</text>
</comment>
<dbReference type="EC" id="5.1.99.6" evidence="19"/>
<feature type="binding site" evidence="17">
    <location>
        <position position="302"/>
    </location>
    <ligand>
        <name>(6S)-NADPHX</name>
        <dbReference type="ChEBI" id="CHEBI:64076"/>
    </ligand>
</feature>
<evidence type="ECO:0000256" key="11">
    <source>
        <dbReference type="ARBA" id="ARBA00023235"/>
    </source>
</evidence>
<evidence type="ECO:0000256" key="8">
    <source>
        <dbReference type="ARBA" id="ARBA00022857"/>
    </source>
</evidence>
<evidence type="ECO:0000256" key="13">
    <source>
        <dbReference type="ARBA" id="ARBA00023268"/>
    </source>
</evidence>
<evidence type="ECO:0000256" key="12">
    <source>
        <dbReference type="ARBA" id="ARBA00023239"/>
    </source>
</evidence>
<dbReference type="GO" id="GO:0046496">
    <property type="term" value="P:nicotinamide nucleotide metabolic process"/>
    <property type="evidence" value="ECO:0007669"/>
    <property type="project" value="UniProtKB-UniRule"/>
</dbReference>
<feature type="binding site" evidence="17">
    <location>
        <position position="483"/>
    </location>
    <ligand>
        <name>AMP</name>
        <dbReference type="ChEBI" id="CHEBI:456215"/>
    </ligand>
</feature>